<dbReference type="EMBL" id="JAQIZT010000011">
    <property type="protein sequence ID" value="KAJ6980194.1"/>
    <property type="molecule type" value="Genomic_DNA"/>
</dbReference>
<evidence type="ECO:0000256" key="6">
    <source>
        <dbReference type="ARBA" id="ARBA00023136"/>
    </source>
</evidence>
<dbReference type="PANTHER" id="PTHR31585:SF7">
    <property type="entry name" value="FOLATE-BIOPTERIN TRANSPORTER 4-RELATED"/>
    <property type="match status" value="1"/>
</dbReference>
<dbReference type="Pfam" id="PF03092">
    <property type="entry name" value="BT1"/>
    <property type="match status" value="1"/>
</dbReference>
<feature type="transmembrane region" description="Helical" evidence="8">
    <location>
        <begin position="576"/>
        <end position="593"/>
    </location>
</feature>
<feature type="compositionally biased region" description="Basic residues" evidence="7">
    <location>
        <begin position="1"/>
        <end position="17"/>
    </location>
</feature>
<proteinExistence type="inferred from homology"/>
<dbReference type="PROSITE" id="PS50181">
    <property type="entry name" value="FBOX"/>
    <property type="match status" value="1"/>
</dbReference>
<comment type="caution">
    <text evidence="10">The sequence shown here is derived from an EMBL/GenBank/DDBJ whole genome shotgun (WGS) entry which is preliminary data.</text>
</comment>
<evidence type="ECO:0000256" key="7">
    <source>
        <dbReference type="SAM" id="MobiDB-lite"/>
    </source>
</evidence>
<keyword evidence="11" id="KW-1185">Reference proteome</keyword>
<feature type="transmembrane region" description="Helical" evidence="8">
    <location>
        <begin position="724"/>
        <end position="743"/>
    </location>
</feature>
<feature type="transmembrane region" description="Helical" evidence="8">
    <location>
        <begin position="434"/>
        <end position="457"/>
    </location>
</feature>
<dbReference type="Gene3D" id="1.20.1250.20">
    <property type="entry name" value="MFS general substrate transporter like domains"/>
    <property type="match status" value="1"/>
</dbReference>
<evidence type="ECO:0000256" key="3">
    <source>
        <dbReference type="ARBA" id="ARBA00022448"/>
    </source>
</evidence>
<dbReference type="SUPFAM" id="SSF81383">
    <property type="entry name" value="F-box domain"/>
    <property type="match status" value="1"/>
</dbReference>
<keyword evidence="3" id="KW-0813">Transport</keyword>
<dbReference type="InterPro" id="IPR004324">
    <property type="entry name" value="FBT"/>
</dbReference>
<dbReference type="SUPFAM" id="SSF103473">
    <property type="entry name" value="MFS general substrate transporter"/>
    <property type="match status" value="1"/>
</dbReference>
<dbReference type="Pfam" id="PF12937">
    <property type="entry name" value="F-box-like"/>
    <property type="match status" value="1"/>
</dbReference>
<feature type="transmembrane region" description="Helical" evidence="8">
    <location>
        <begin position="755"/>
        <end position="773"/>
    </location>
</feature>
<evidence type="ECO:0000313" key="11">
    <source>
        <dbReference type="Proteomes" id="UP001164929"/>
    </source>
</evidence>
<reference evidence="10" key="1">
    <citation type="journal article" date="2023" name="Mol. Ecol. Resour.">
        <title>Chromosome-level genome assembly of a triploid poplar Populus alba 'Berolinensis'.</title>
        <authorList>
            <person name="Chen S."/>
            <person name="Yu Y."/>
            <person name="Wang X."/>
            <person name="Wang S."/>
            <person name="Zhang T."/>
            <person name="Zhou Y."/>
            <person name="He R."/>
            <person name="Meng N."/>
            <person name="Wang Y."/>
            <person name="Liu W."/>
            <person name="Liu Z."/>
            <person name="Liu J."/>
            <person name="Guo Q."/>
            <person name="Huang H."/>
            <person name="Sederoff R.R."/>
            <person name="Wang G."/>
            <person name="Qu G."/>
            <person name="Chen S."/>
        </authorList>
    </citation>
    <scope>NUCLEOTIDE SEQUENCE</scope>
    <source>
        <strain evidence="10">SC-2020</strain>
    </source>
</reference>
<dbReference type="Proteomes" id="UP001164929">
    <property type="component" value="Chromosome 11"/>
</dbReference>
<evidence type="ECO:0000313" key="10">
    <source>
        <dbReference type="EMBL" id="KAJ6980194.1"/>
    </source>
</evidence>
<feature type="transmembrane region" description="Helical" evidence="8">
    <location>
        <begin position="477"/>
        <end position="495"/>
    </location>
</feature>
<protein>
    <recommendedName>
        <fullName evidence="9">F-box domain-containing protein</fullName>
    </recommendedName>
</protein>
<evidence type="ECO:0000256" key="8">
    <source>
        <dbReference type="SAM" id="Phobius"/>
    </source>
</evidence>
<comment type="subcellular location">
    <subcellularLocation>
        <location evidence="1">Membrane</location>
        <topology evidence="1">Multi-pass membrane protein</topology>
    </subcellularLocation>
</comment>
<dbReference type="AlphaFoldDB" id="A0AAD6M751"/>
<dbReference type="InterPro" id="IPR036259">
    <property type="entry name" value="MFS_trans_sf"/>
</dbReference>
<dbReference type="InterPro" id="IPR039309">
    <property type="entry name" value="BT1"/>
</dbReference>
<name>A0AAD6M751_9ROSI</name>
<accession>A0AAD6M751</accession>
<evidence type="ECO:0000256" key="2">
    <source>
        <dbReference type="ARBA" id="ARBA00007015"/>
    </source>
</evidence>
<keyword evidence="4 8" id="KW-0812">Transmembrane</keyword>
<feature type="domain" description="F-box" evidence="9">
    <location>
        <begin position="22"/>
        <end position="67"/>
    </location>
</feature>
<dbReference type="SMART" id="SM00256">
    <property type="entry name" value="FBOX"/>
    <property type="match status" value="1"/>
</dbReference>
<comment type="similarity">
    <text evidence="2">Belongs to the major facilitator superfamily. Folate-biopterin transporter (TC 2.A.71) family.</text>
</comment>
<feature type="compositionally biased region" description="Basic residues" evidence="7">
    <location>
        <begin position="667"/>
        <end position="682"/>
    </location>
</feature>
<feature type="transmembrane region" description="Helical" evidence="8">
    <location>
        <begin position="507"/>
        <end position="523"/>
    </location>
</feature>
<dbReference type="Pfam" id="PF07734">
    <property type="entry name" value="FBA_1"/>
    <property type="match status" value="1"/>
</dbReference>
<feature type="transmembrane region" description="Helical" evidence="8">
    <location>
        <begin position="785"/>
        <end position="805"/>
    </location>
</feature>
<evidence type="ECO:0000256" key="5">
    <source>
        <dbReference type="ARBA" id="ARBA00022989"/>
    </source>
</evidence>
<dbReference type="InterPro" id="IPR036047">
    <property type="entry name" value="F-box-like_dom_sf"/>
</dbReference>
<dbReference type="InterPro" id="IPR006527">
    <property type="entry name" value="F-box-assoc_dom_typ1"/>
</dbReference>
<gene>
    <name evidence="10" type="ORF">NC653_028116</name>
</gene>
<feature type="transmembrane region" description="Helical" evidence="8">
    <location>
        <begin position="891"/>
        <end position="910"/>
    </location>
</feature>
<organism evidence="10 11">
    <name type="scientific">Populus alba x Populus x berolinensis</name>
    <dbReference type="NCBI Taxonomy" id="444605"/>
    <lineage>
        <taxon>Eukaryota</taxon>
        <taxon>Viridiplantae</taxon>
        <taxon>Streptophyta</taxon>
        <taxon>Embryophyta</taxon>
        <taxon>Tracheophyta</taxon>
        <taxon>Spermatophyta</taxon>
        <taxon>Magnoliopsida</taxon>
        <taxon>eudicotyledons</taxon>
        <taxon>Gunneridae</taxon>
        <taxon>Pentapetalae</taxon>
        <taxon>rosids</taxon>
        <taxon>fabids</taxon>
        <taxon>Malpighiales</taxon>
        <taxon>Salicaceae</taxon>
        <taxon>Saliceae</taxon>
        <taxon>Populus</taxon>
    </lineage>
</organism>
<evidence type="ECO:0000259" key="9">
    <source>
        <dbReference type="PROSITE" id="PS50181"/>
    </source>
</evidence>
<keyword evidence="5 8" id="KW-1133">Transmembrane helix</keyword>
<dbReference type="CDD" id="cd22157">
    <property type="entry name" value="F-box_AtFBW1-like"/>
    <property type="match status" value="1"/>
</dbReference>
<feature type="region of interest" description="Disordered" evidence="7">
    <location>
        <begin position="1"/>
        <end position="25"/>
    </location>
</feature>
<evidence type="ECO:0000256" key="4">
    <source>
        <dbReference type="ARBA" id="ARBA00022692"/>
    </source>
</evidence>
<feature type="transmembrane region" description="Helical" evidence="8">
    <location>
        <begin position="817"/>
        <end position="840"/>
    </location>
</feature>
<feature type="transmembrane region" description="Helical" evidence="8">
    <location>
        <begin position="852"/>
        <end position="879"/>
    </location>
</feature>
<dbReference type="PANTHER" id="PTHR31585">
    <property type="entry name" value="FOLATE-BIOPTERIN TRANSPORTER 1, CHLOROPLASTIC"/>
    <property type="match status" value="1"/>
</dbReference>
<evidence type="ECO:0000256" key="1">
    <source>
        <dbReference type="ARBA" id="ARBA00004141"/>
    </source>
</evidence>
<dbReference type="InterPro" id="IPR017451">
    <property type="entry name" value="F-box-assoc_interact_dom"/>
</dbReference>
<dbReference type="NCBIfam" id="TIGR00788">
    <property type="entry name" value="fbt"/>
    <property type="match status" value="1"/>
</dbReference>
<dbReference type="Gene3D" id="1.20.1280.50">
    <property type="match status" value="1"/>
</dbReference>
<dbReference type="NCBIfam" id="TIGR01640">
    <property type="entry name" value="F_box_assoc_1"/>
    <property type="match status" value="1"/>
</dbReference>
<keyword evidence="6 8" id="KW-0472">Membrane</keyword>
<sequence>MRKLKKTASVGSKRRTTKPPGSSSVAELPNALIIDILSRLPIKPLLNCKSVCKTWLHLMSDPFFVRLHLERSPTTLLIQKTPFERKESTEMLLVEIVEEDISKPFYIEIIRLFPTKNFPDTDVRILNSCNGLLCLYSGDKSGMMVHVCNPVLGEYIDIPVVNTVKKFDHHLAFGFSSVSNQYKVLQTFYPEKDKTAAPCLAEIYTVGTGQWRSIGNAPYRLQSLDANAFLHDSIHWIEYRSNSIGFVSAFDFVSEQFKLVPLPPASQIHDGMGRCYPSSVGVIKGCLFMTNGVCIENEKFEIWVMEEYGIKESWTKKFVLSNLEVQHYVSYQPLYFLSSGEILLCEDDESIGVYVPKLKRIHEDKFYKGKDCFLVTAHNPSFVSLQDVAKGEELTVLSAAAAIADNQNDLAGLIEILQAQLLWKTEWVKQLNKAFGASFLWLICLIYFTQGFRSFVWTAVSYQLKDNLKLSPSASQFVSSIAFFPWSIKPLYGILSDCIPIKGRKRIPYLVIATLLSLLPWPMLGIHSNLRSSQWHLTVLLTVHNLGSAMADVVVDAMIAEAVRSERASFSGDLQSISWLSMAVGGIWGSLLGGHALTNLQIDKIFLLFSVLPAIQLLSCGLVGENSAASKVSHESANSSNSHPVNGNGNILDEDNILLKKSSASATRRKRSQKNSNKRASMRTKSLIPEKGDSLISRWFHSLKTATYSLLRAFRQPIILRPMAWFFLAQITVPNLSTVMFYYQTEVLNLDASFLGTARVVGWLGLMLGTFTYNHYLKTMKLRKILLWAHVGLSLLTLLDVILVSRLNLAYGVSDKIMVVFGSALFDAVNQFKFMPFLVLSGQLCPPGIEGTLFALFMSINNLGSTLGSFVGAGLASILNLSSGSFDNLGLGIAIQVLCTFIPIAFLFLIPKEATGISA</sequence>
<dbReference type="GO" id="GO:0016020">
    <property type="term" value="C:membrane"/>
    <property type="evidence" value="ECO:0007669"/>
    <property type="project" value="UniProtKB-SubCell"/>
</dbReference>
<dbReference type="CDD" id="cd17484">
    <property type="entry name" value="MFS_FBT"/>
    <property type="match status" value="1"/>
</dbReference>
<feature type="region of interest" description="Disordered" evidence="7">
    <location>
        <begin position="663"/>
        <end position="683"/>
    </location>
</feature>
<dbReference type="InterPro" id="IPR001810">
    <property type="entry name" value="F-box_dom"/>
</dbReference>